<dbReference type="AlphaFoldDB" id="A0A5B0PLL8"/>
<gene>
    <name evidence="1" type="ORF">PGT21_032252</name>
</gene>
<dbReference type="Proteomes" id="UP000324748">
    <property type="component" value="Unassembled WGS sequence"/>
</dbReference>
<evidence type="ECO:0000313" key="2">
    <source>
        <dbReference type="Proteomes" id="UP000324748"/>
    </source>
</evidence>
<dbReference type="EMBL" id="VSWC01000053">
    <property type="protein sequence ID" value="KAA1101886.1"/>
    <property type="molecule type" value="Genomic_DNA"/>
</dbReference>
<reference evidence="1 2" key="1">
    <citation type="submission" date="2019-05" db="EMBL/GenBank/DDBJ databases">
        <title>Emergence of the Ug99 lineage of the wheat stem rust pathogen through somatic hybridization.</title>
        <authorList>
            <person name="Li F."/>
            <person name="Upadhyaya N.M."/>
            <person name="Sperschneider J."/>
            <person name="Matny O."/>
            <person name="Nguyen-Phuc H."/>
            <person name="Mago R."/>
            <person name="Raley C."/>
            <person name="Miller M.E."/>
            <person name="Silverstein K.A.T."/>
            <person name="Henningsen E."/>
            <person name="Hirsch C.D."/>
            <person name="Visser B."/>
            <person name="Pretorius Z.A."/>
            <person name="Steffenson B.J."/>
            <person name="Schwessinger B."/>
            <person name="Dodds P.N."/>
            <person name="Figueroa M."/>
        </authorList>
    </citation>
    <scope>NUCLEOTIDE SEQUENCE [LARGE SCALE GENOMIC DNA]</scope>
    <source>
        <strain evidence="1">21-0</strain>
    </source>
</reference>
<sequence>MFELFDRPALDYPTRLNSHWPTSRELDLHLNALVSVIRLDSRNPPIFPSSSVSTRLLDDLLTLADLRIIWPRFSSVIISDIRLDAARAGPVYTSYPPINHLSIIHPAIDISTVLSLKKSLIVPRSSPIPLSATQSTRLKLAASPKGTLVNPEMSLLIVFKLGSSIILAHLIQVQTAFDQPSKEFNSRKMVYM</sequence>
<keyword evidence="2" id="KW-1185">Reference proteome</keyword>
<proteinExistence type="predicted"/>
<protein>
    <submittedName>
        <fullName evidence="1">Uncharacterized protein</fullName>
    </submittedName>
</protein>
<evidence type="ECO:0000313" key="1">
    <source>
        <dbReference type="EMBL" id="KAA1101886.1"/>
    </source>
</evidence>
<accession>A0A5B0PLL8</accession>
<comment type="caution">
    <text evidence="1">The sequence shown here is derived from an EMBL/GenBank/DDBJ whole genome shotgun (WGS) entry which is preliminary data.</text>
</comment>
<name>A0A5B0PLL8_PUCGR</name>
<organism evidence="1 2">
    <name type="scientific">Puccinia graminis f. sp. tritici</name>
    <dbReference type="NCBI Taxonomy" id="56615"/>
    <lineage>
        <taxon>Eukaryota</taxon>
        <taxon>Fungi</taxon>
        <taxon>Dikarya</taxon>
        <taxon>Basidiomycota</taxon>
        <taxon>Pucciniomycotina</taxon>
        <taxon>Pucciniomycetes</taxon>
        <taxon>Pucciniales</taxon>
        <taxon>Pucciniaceae</taxon>
        <taxon>Puccinia</taxon>
    </lineage>
</organism>